<sequence length="610" mass="67749">MDIHAGVYGRQSVGRANKSEVSTVTQRAAGVAEAKRRGAVSITEYEDLGISAFTGDGRPDFDRLIKDCQDGRINLIIVYYISRLSRMDPLDAIPIVTELLNLGVTIVSLTEGEFRKGNLMDLIHLILRLDAAHSESKNKSDAVRGAKKTARELGGYVGGKPPYGFRMVPATRTTPDGRPVVVHVLEHDPDEVPVIQGMWARIKEHKDMPYQPGGGRRHPGSLTGICAQMTADGVPTKGQRVGKKTKDSIWDPKTAMRILRDPRIAGYAATPVYKRREDGKLTSTIESYRIERDPETMKPVQAYPPIISPDDWHELQKWLDGRGQGKGLSRGHAVLSAMDILFCDCGAVMTSHRATTPNKAAYRCRRRRALPGQHEGECTISMQTLDLYVARRIFALIQTAEDDPETAVILAEAARRYAAQTEQPEIVGERRSLVTERADAKHALEELYDREEAGDYDDPVGRRRFRERRERLLGRMERAEARLAELEEAATPTLPIHLWLPVGAGDVDPVGEGSWWEAATTQERRDFVKLFVRRVTVYKASGAGRSTPVEKRATVAFVRPEQAEGDGTEANESRQREALAEAVCPAADPRRARESTPTSPVRKTGDSPEH</sequence>
<gene>
    <name evidence="5" type="ORF">ROS62_07880</name>
</gene>
<proteinExistence type="predicted"/>
<dbReference type="RefSeq" id="WP_093545878.1">
    <property type="nucleotide sequence ID" value="NZ_JAVSGH010000007.1"/>
</dbReference>
<dbReference type="SMART" id="SM00857">
    <property type="entry name" value="Resolvase"/>
    <property type="match status" value="1"/>
</dbReference>
<evidence type="ECO:0000313" key="6">
    <source>
        <dbReference type="Proteomes" id="UP001181313"/>
    </source>
</evidence>
<dbReference type="PROSITE" id="PS51737">
    <property type="entry name" value="RECOMBINASE_DNA_BIND"/>
    <property type="match status" value="1"/>
</dbReference>
<evidence type="ECO:0000259" key="4">
    <source>
        <dbReference type="PROSITE" id="PS51737"/>
    </source>
</evidence>
<dbReference type="Gene3D" id="3.40.50.1390">
    <property type="entry name" value="Resolvase, N-terminal catalytic domain"/>
    <property type="match status" value="1"/>
</dbReference>
<feature type="coiled-coil region" evidence="1">
    <location>
        <begin position="462"/>
        <end position="489"/>
    </location>
</feature>
<dbReference type="InterPro" id="IPR038109">
    <property type="entry name" value="DNA_bind_recomb_sf"/>
</dbReference>
<feature type="region of interest" description="Disordered" evidence="2">
    <location>
        <begin position="559"/>
        <end position="610"/>
    </location>
</feature>
<dbReference type="Pfam" id="PF07508">
    <property type="entry name" value="Recombinase"/>
    <property type="match status" value="1"/>
</dbReference>
<dbReference type="PANTHER" id="PTHR30461">
    <property type="entry name" value="DNA-INVERTASE FROM LAMBDOID PROPHAGE"/>
    <property type="match status" value="1"/>
</dbReference>
<protein>
    <submittedName>
        <fullName evidence="5">Recombinase family protein</fullName>
    </submittedName>
</protein>
<keyword evidence="1" id="KW-0175">Coiled coil</keyword>
<evidence type="ECO:0000259" key="3">
    <source>
        <dbReference type="PROSITE" id="PS51736"/>
    </source>
</evidence>
<feature type="domain" description="Recombinase" evidence="4">
    <location>
        <begin position="162"/>
        <end position="325"/>
    </location>
</feature>
<dbReference type="InterPro" id="IPR050639">
    <property type="entry name" value="SSR_resolvase"/>
</dbReference>
<dbReference type="Pfam" id="PF00239">
    <property type="entry name" value="Resolvase"/>
    <property type="match status" value="1"/>
</dbReference>
<keyword evidence="6" id="KW-1185">Reference proteome</keyword>
<name>A0ABU3HVS8_9ACTN</name>
<evidence type="ECO:0000256" key="2">
    <source>
        <dbReference type="SAM" id="MobiDB-lite"/>
    </source>
</evidence>
<organism evidence="5 6">
    <name type="scientific">Streptomyces althioticus subsp. attaecolombicae</name>
    <dbReference type="NCBI Taxonomy" id="3075534"/>
    <lineage>
        <taxon>Bacteria</taxon>
        <taxon>Bacillati</taxon>
        <taxon>Actinomycetota</taxon>
        <taxon>Actinomycetes</taxon>
        <taxon>Kitasatosporales</taxon>
        <taxon>Streptomycetaceae</taxon>
        <taxon>Streptomyces</taxon>
        <taxon>Streptomyces althioticus group</taxon>
    </lineage>
</organism>
<comment type="caution">
    <text evidence="5">The sequence shown here is derived from an EMBL/GenBank/DDBJ whole genome shotgun (WGS) entry which is preliminary data.</text>
</comment>
<feature type="domain" description="Resolvase/invertase-type recombinase catalytic" evidence="3">
    <location>
        <begin position="4"/>
        <end position="154"/>
    </location>
</feature>
<evidence type="ECO:0000256" key="1">
    <source>
        <dbReference type="SAM" id="Coils"/>
    </source>
</evidence>
<evidence type="ECO:0000313" key="5">
    <source>
        <dbReference type="EMBL" id="MDT3724812.1"/>
    </source>
</evidence>
<dbReference type="InterPro" id="IPR036162">
    <property type="entry name" value="Resolvase-like_N_sf"/>
</dbReference>
<dbReference type="InterPro" id="IPR006119">
    <property type="entry name" value="Resolv_N"/>
</dbReference>
<dbReference type="SUPFAM" id="SSF53041">
    <property type="entry name" value="Resolvase-like"/>
    <property type="match status" value="1"/>
</dbReference>
<accession>A0ABU3HVS8</accession>
<dbReference type="PANTHER" id="PTHR30461:SF23">
    <property type="entry name" value="DNA RECOMBINASE-RELATED"/>
    <property type="match status" value="1"/>
</dbReference>
<dbReference type="InterPro" id="IPR011109">
    <property type="entry name" value="DNA_bind_recombinase_dom"/>
</dbReference>
<dbReference type="CDD" id="cd00338">
    <property type="entry name" value="Ser_Recombinase"/>
    <property type="match status" value="1"/>
</dbReference>
<dbReference type="Proteomes" id="UP001181313">
    <property type="component" value="Unassembled WGS sequence"/>
</dbReference>
<dbReference type="PROSITE" id="PS51736">
    <property type="entry name" value="RECOMBINASES_3"/>
    <property type="match status" value="1"/>
</dbReference>
<reference evidence="5" key="1">
    <citation type="submission" date="2024-05" db="EMBL/GenBank/DDBJ databases">
        <title>30 novel species of actinomycetes from the DSMZ collection.</title>
        <authorList>
            <person name="Nouioui I."/>
        </authorList>
    </citation>
    <scope>NUCLEOTIDE SEQUENCE</scope>
    <source>
        <strain evidence="5">DSM 41972</strain>
    </source>
</reference>
<dbReference type="EMBL" id="JAVSGH010000007">
    <property type="protein sequence ID" value="MDT3724812.1"/>
    <property type="molecule type" value="Genomic_DNA"/>
</dbReference>
<dbReference type="Gene3D" id="3.90.1750.20">
    <property type="entry name" value="Putative Large Serine Recombinase, Chain B, Domain 2"/>
    <property type="match status" value="1"/>
</dbReference>